<organism evidence="3 4">
    <name type="scientific">Prunus yedoensis var. nudiflora</name>
    <dbReference type="NCBI Taxonomy" id="2094558"/>
    <lineage>
        <taxon>Eukaryota</taxon>
        <taxon>Viridiplantae</taxon>
        <taxon>Streptophyta</taxon>
        <taxon>Embryophyta</taxon>
        <taxon>Tracheophyta</taxon>
        <taxon>Spermatophyta</taxon>
        <taxon>Magnoliopsida</taxon>
        <taxon>eudicotyledons</taxon>
        <taxon>Gunneridae</taxon>
        <taxon>Pentapetalae</taxon>
        <taxon>rosids</taxon>
        <taxon>fabids</taxon>
        <taxon>Rosales</taxon>
        <taxon>Rosaceae</taxon>
        <taxon>Amygdaloideae</taxon>
        <taxon>Amygdaleae</taxon>
        <taxon>Prunus</taxon>
    </lineage>
</organism>
<dbReference type="OrthoDB" id="1600564at2759"/>
<dbReference type="InterPro" id="IPR036514">
    <property type="entry name" value="SGNH_hydro_sf"/>
</dbReference>
<keyword evidence="2" id="KW-0732">Signal</keyword>
<dbReference type="InterPro" id="IPR044552">
    <property type="entry name" value="GLIP1-5/GLL25"/>
</dbReference>
<evidence type="ECO:0000313" key="3">
    <source>
        <dbReference type="EMBL" id="PQM39792.1"/>
    </source>
</evidence>
<sequence>MLKALPIEKKKEYVADVYCTCEVICLLIITTQSHGHSGLPKRHAPLFILGDSVFEAGNNNYFNTTARANYKPYGETYFKYPTGRFSDGRQIPDFIAQYAKLPLIPPYLQPDLHDFSYGVNFASAGSGALDGTRQGSMEIMALNNLVSGDKP</sequence>
<proteinExistence type="inferred from homology"/>
<evidence type="ECO:0000256" key="1">
    <source>
        <dbReference type="ARBA" id="ARBA00008668"/>
    </source>
</evidence>
<dbReference type="EMBL" id="PJQY01003154">
    <property type="protein sequence ID" value="PQM39792.1"/>
    <property type="molecule type" value="Genomic_DNA"/>
</dbReference>
<dbReference type="Pfam" id="PF00657">
    <property type="entry name" value="Lipase_GDSL"/>
    <property type="match status" value="1"/>
</dbReference>
<evidence type="ECO:0000256" key="2">
    <source>
        <dbReference type="ARBA" id="ARBA00022729"/>
    </source>
</evidence>
<dbReference type="STRING" id="2094558.A0A314UT17"/>
<dbReference type="InterPro" id="IPR001087">
    <property type="entry name" value="GDSL"/>
</dbReference>
<dbReference type="PANTHER" id="PTHR45966">
    <property type="entry name" value="GDSL-LIKE LIPASE/ACYLHYDROLASE"/>
    <property type="match status" value="1"/>
</dbReference>
<gene>
    <name evidence="3" type="ORF">Pyn_30785</name>
</gene>
<keyword evidence="4" id="KW-1185">Reference proteome</keyword>
<dbReference type="Proteomes" id="UP000250321">
    <property type="component" value="Unassembled WGS sequence"/>
</dbReference>
<dbReference type="PANTHER" id="PTHR45966:SF34">
    <property type="entry name" value="GDSL-LIKE LIPASE_ACYLHYDROLASE"/>
    <property type="match status" value="1"/>
</dbReference>
<protein>
    <submittedName>
        <fullName evidence="3">GDSL esterase/lipase 2</fullName>
    </submittedName>
</protein>
<comment type="caution">
    <text evidence="3">The sequence shown here is derived from an EMBL/GenBank/DDBJ whole genome shotgun (WGS) entry which is preliminary data.</text>
</comment>
<evidence type="ECO:0000313" key="4">
    <source>
        <dbReference type="Proteomes" id="UP000250321"/>
    </source>
</evidence>
<dbReference type="AlphaFoldDB" id="A0A314UT17"/>
<dbReference type="GO" id="GO:0016298">
    <property type="term" value="F:lipase activity"/>
    <property type="evidence" value="ECO:0007669"/>
    <property type="project" value="TreeGrafter"/>
</dbReference>
<comment type="similarity">
    <text evidence="1">Belongs to the 'GDSL' lipolytic enzyme family.</text>
</comment>
<name>A0A314UT17_PRUYE</name>
<accession>A0A314UT17</accession>
<reference evidence="3 4" key="1">
    <citation type="submission" date="2018-02" db="EMBL/GenBank/DDBJ databases">
        <title>Draft genome of wild Prunus yedoensis var. nudiflora.</title>
        <authorList>
            <person name="Baek S."/>
            <person name="Kim J.-H."/>
            <person name="Choi K."/>
            <person name="Kim G.-B."/>
            <person name="Cho A."/>
            <person name="Jang H."/>
            <person name="Shin C.-H."/>
            <person name="Yu H.-J."/>
            <person name="Mun J.-H."/>
        </authorList>
    </citation>
    <scope>NUCLEOTIDE SEQUENCE [LARGE SCALE GENOMIC DNA]</scope>
    <source>
        <strain evidence="4">cv. Jeju island</strain>
        <tissue evidence="3">Leaf</tissue>
    </source>
</reference>
<dbReference type="Gene3D" id="3.40.50.1110">
    <property type="entry name" value="SGNH hydrolase"/>
    <property type="match status" value="1"/>
</dbReference>